<protein>
    <recommendedName>
        <fullName evidence="4">C-type lectin domain-containing protein</fullName>
    </recommendedName>
</protein>
<evidence type="ECO:0000313" key="3">
    <source>
        <dbReference type="Proteomes" id="UP000230233"/>
    </source>
</evidence>
<dbReference type="Proteomes" id="UP000230233">
    <property type="component" value="Chromosome X"/>
</dbReference>
<name>A0A2G5SQQ6_9PELO</name>
<reference evidence="3" key="1">
    <citation type="submission" date="2017-10" db="EMBL/GenBank/DDBJ databases">
        <title>Rapid genome shrinkage in a self-fertile nematode reveals novel sperm competition proteins.</title>
        <authorList>
            <person name="Yin D."/>
            <person name="Schwarz E.M."/>
            <person name="Thomas C.G."/>
            <person name="Felde R.L."/>
            <person name="Korf I.F."/>
            <person name="Cutter A.D."/>
            <person name="Schartner C.M."/>
            <person name="Ralston E.J."/>
            <person name="Meyer B.J."/>
            <person name="Haag E.S."/>
        </authorList>
    </citation>
    <scope>NUCLEOTIDE SEQUENCE [LARGE SCALE GENOMIC DNA]</scope>
    <source>
        <strain evidence="3">JU1422</strain>
    </source>
</reference>
<dbReference type="AlphaFoldDB" id="A0A2G5SQQ6"/>
<keyword evidence="1" id="KW-0732">Signal</keyword>
<proteinExistence type="predicted"/>
<dbReference type="EMBL" id="PDUG01000006">
    <property type="protein sequence ID" value="PIC17253.1"/>
    <property type="molecule type" value="Genomic_DNA"/>
</dbReference>
<feature type="chain" id="PRO_5013592972" description="C-type lectin domain-containing protein" evidence="1">
    <location>
        <begin position="18"/>
        <end position="337"/>
    </location>
</feature>
<dbReference type="OrthoDB" id="5786086at2759"/>
<gene>
    <name evidence="2" type="primary">Cnig_chr_X.g23558</name>
    <name evidence="2" type="ORF">B9Z55_023558</name>
</gene>
<keyword evidence="3" id="KW-1185">Reference proteome</keyword>
<organism evidence="2 3">
    <name type="scientific">Caenorhabditis nigoni</name>
    <dbReference type="NCBI Taxonomy" id="1611254"/>
    <lineage>
        <taxon>Eukaryota</taxon>
        <taxon>Metazoa</taxon>
        <taxon>Ecdysozoa</taxon>
        <taxon>Nematoda</taxon>
        <taxon>Chromadorea</taxon>
        <taxon>Rhabditida</taxon>
        <taxon>Rhabditina</taxon>
        <taxon>Rhabditomorpha</taxon>
        <taxon>Rhabditoidea</taxon>
        <taxon>Rhabditidae</taxon>
        <taxon>Peloderinae</taxon>
        <taxon>Caenorhabditis</taxon>
    </lineage>
</organism>
<evidence type="ECO:0000313" key="2">
    <source>
        <dbReference type="EMBL" id="PIC17253.1"/>
    </source>
</evidence>
<evidence type="ECO:0000256" key="1">
    <source>
        <dbReference type="SAM" id="SignalP"/>
    </source>
</evidence>
<feature type="signal peptide" evidence="1">
    <location>
        <begin position="1"/>
        <end position="17"/>
    </location>
</feature>
<sequence length="337" mass="38384">MFFIFLLLSSLSAFCDCYHDGGPSYMDSPLWPLVPDYANVDLTWKPRNFVHYDVWKDWKTGERKHFPRSCGGLNEGATSVWPDDYDYQLDRHYNFLWSCEKSEIDGSLNLEPSACVGDNLAQKTHKIKAGEKEIYKNGSIVVSCKRFEGRLQRVSTPVSGCFYNNTVYPLGAHWSEPNIGDSQTLHRFMTCDKSESGYFEKKVAGCILQAEVVQYIMLNQTWELAENIFKKCVETELGKVDLISVEKFEDTCNLDGVTYQRGQWFDKQRGANLRCAFGRVEKASCEIGGVLVWINHEVKLSNGCTFLCHPQINIYSCDAALHEMKISHANEAANIEI</sequence>
<comment type="caution">
    <text evidence="2">The sequence shown here is derived from an EMBL/GenBank/DDBJ whole genome shotgun (WGS) entry which is preliminary data.</text>
</comment>
<accession>A0A2G5SQQ6</accession>
<evidence type="ECO:0008006" key="4">
    <source>
        <dbReference type="Google" id="ProtNLM"/>
    </source>
</evidence>